<dbReference type="InterPro" id="IPR041698">
    <property type="entry name" value="Methyltransf_25"/>
</dbReference>
<comment type="caution">
    <text evidence="2">The sequence shown here is derived from an EMBL/GenBank/DDBJ whole genome shotgun (WGS) entry which is preliminary data.</text>
</comment>
<dbReference type="CDD" id="cd02440">
    <property type="entry name" value="AdoMet_MTases"/>
    <property type="match status" value="1"/>
</dbReference>
<sequence length="306" mass="33870">MTTPAQLISHGADADVALDERLDAIKLRICQTGDVPGASVDRQLELLDEMARFELGRFLLVNRGLNAEWTHRVVTYVPGTIAAGSLEHEVFEKLPATLATRERFGIFRNELQALLRPGCVMASVPCGVMGELLLLDYARHPDVKLIGIDLDGEALAGAAALASQRSLSGHVFFHCEDAWRSGGLGELDVVTSNGLNIYEPDDERVTALYRVFFDMLKPGGWLVSSFLTPPPAISPQSPWNAEAIDQTALALQHLLLVRIVEAKWNAFRTHTQTARQLEEAGFEDIRFIDDRARMFPTVVARKAERR</sequence>
<dbReference type="GO" id="GO:0008168">
    <property type="term" value="F:methyltransferase activity"/>
    <property type="evidence" value="ECO:0007669"/>
    <property type="project" value="UniProtKB-KW"/>
</dbReference>
<dbReference type="Proteomes" id="UP001139308">
    <property type="component" value="Unassembled WGS sequence"/>
</dbReference>
<dbReference type="Gene3D" id="3.40.50.150">
    <property type="entry name" value="Vaccinia Virus protein VP39"/>
    <property type="match status" value="1"/>
</dbReference>
<reference evidence="2" key="1">
    <citation type="submission" date="2022-01" db="EMBL/GenBank/DDBJ databases">
        <title>Genome sequence and assembly of Parabukholderia sp. RG36.</title>
        <authorList>
            <person name="Chhetri G."/>
        </authorList>
    </citation>
    <scope>NUCLEOTIDE SEQUENCE</scope>
    <source>
        <strain evidence="2">RG36</strain>
    </source>
</reference>
<evidence type="ECO:0000259" key="1">
    <source>
        <dbReference type="Pfam" id="PF13649"/>
    </source>
</evidence>
<keyword evidence="2" id="KW-0489">Methyltransferase</keyword>
<dbReference type="InterPro" id="IPR029063">
    <property type="entry name" value="SAM-dependent_MTases_sf"/>
</dbReference>
<dbReference type="RefSeq" id="WP_238468761.1">
    <property type="nucleotide sequence ID" value="NZ_JAKLJA010000073.1"/>
</dbReference>
<evidence type="ECO:0000313" key="2">
    <source>
        <dbReference type="EMBL" id="MCG5078785.1"/>
    </source>
</evidence>
<dbReference type="Pfam" id="PF13649">
    <property type="entry name" value="Methyltransf_25"/>
    <property type="match status" value="1"/>
</dbReference>
<evidence type="ECO:0000313" key="3">
    <source>
        <dbReference type="Proteomes" id="UP001139308"/>
    </source>
</evidence>
<keyword evidence="3" id="KW-1185">Reference proteome</keyword>
<dbReference type="AlphaFoldDB" id="A0A9X2A1N9"/>
<feature type="domain" description="Methyltransferase" evidence="1">
    <location>
        <begin position="134"/>
        <end position="220"/>
    </location>
</feature>
<gene>
    <name evidence="2" type="ORF">L5014_36595</name>
</gene>
<dbReference type="GO" id="GO:0032259">
    <property type="term" value="P:methylation"/>
    <property type="evidence" value="ECO:0007669"/>
    <property type="project" value="UniProtKB-KW"/>
</dbReference>
<proteinExistence type="predicted"/>
<organism evidence="2 3">
    <name type="scientific">Paraburkholderia tagetis</name>
    <dbReference type="NCBI Taxonomy" id="2913261"/>
    <lineage>
        <taxon>Bacteria</taxon>
        <taxon>Pseudomonadati</taxon>
        <taxon>Pseudomonadota</taxon>
        <taxon>Betaproteobacteria</taxon>
        <taxon>Burkholderiales</taxon>
        <taxon>Burkholderiaceae</taxon>
        <taxon>Paraburkholderia</taxon>
    </lineage>
</organism>
<accession>A0A9X2A1N9</accession>
<name>A0A9X2A1N9_9BURK</name>
<dbReference type="EMBL" id="JAKLJA010000073">
    <property type="protein sequence ID" value="MCG5078785.1"/>
    <property type="molecule type" value="Genomic_DNA"/>
</dbReference>
<keyword evidence="2" id="KW-0808">Transferase</keyword>
<protein>
    <submittedName>
        <fullName evidence="2">Class I SAM-dependent methyltransferase</fullName>
    </submittedName>
</protein>
<dbReference type="SUPFAM" id="SSF53335">
    <property type="entry name" value="S-adenosyl-L-methionine-dependent methyltransferases"/>
    <property type="match status" value="1"/>
</dbReference>